<accession>A0AAI8L4B8</accession>
<evidence type="ECO:0000313" key="1">
    <source>
        <dbReference type="EMBL" id="AYC41385.1"/>
    </source>
</evidence>
<dbReference type="Proteomes" id="UP000265765">
    <property type="component" value="Chromosome"/>
</dbReference>
<organism evidence="1 2">
    <name type="scientific">Streptomyces griseorubiginosus</name>
    <dbReference type="NCBI Taxonomy" id="67304"/>
    <lineage>
        <taxon>Bacteria</taxon>
        <taxon>Bacillati</taxon>
        <taxon>Actinomycetota</taxon>
        <taxon>Actinomycetes</taxon>
        <taxon>Kitasatosporales</taxon>
        <taxon>Streptomycetaceae</taxon>
        <taxon>Streptomyces</taxon>
    </lineage>
</organism>
<evidence type="ECO:0000313" key="2">
    <source>
        <dbReference type="Proteomes" id="UP000265765"/>
    </source>
</evidence>
<protein>
    <submittedName>
        <fullName evidence="1">Uncharacterized protein</fullName>
    </submittedName>
</protein>
<dbReference type="EMBL" id="CP032427">
    <property type="protein sequence ID" value="AYC41385.1"/>
    <property type="molecule type" value="Genomic_DNA"/>
</dbReference>
<reference evidence="1 2" key="1">
    <citation type="submission" date="2018-09" db="EMBL/GenBank/DDBJ databases">
        <title>Production of Trimethoprim by Streptomyces sp. 3E-1.</title>
        <authorList>
            <person name="Kang H.J."/>
            <person name="Kim S.B."/>
        </authorList>
    </citation>
    <scope>NUCLEOTIDE SEQUENCE [LARGE SCALE GENOMIC DNA]</scope>
    <source>
        <strain evidence="1 2">3E-1</strain>
    </source>
</reference>
<dbReference type="KEGG" id="sge:DWG14_05671"/>
<name>A0AAI8L4B8_9ACTN</name>
<sequence length="65" mass="7530">MDHRSHHAGEIGEISFGGPEYRLLWPRMDLMLADLCEALEKGIPVTSVPRIPRLYEGRMLEWPVR</sequence>
<dbReference type="AlphaFoldDB" id="A0AAI8L4B8"/>
<gene>
    <name evidence="1" type="ORF">DWG14_05671</name>
</gene>
<proteinExistence type="predicted"/>